<dbReference type="AlphaFoldDB" id="A0A8T3LHN8"/>
<evidence type="ECO:0000313" key="3">
    <source>
        <dbReference type="EMBL" id="MBA1889404.1"/>
    </source>
</evidence>
<organism evidence="3 4">
    <name type="scientific">Escherichia coli</name>
    <dbReference type="NCBI Taxonomy" id="562"/>
    <lineage>
        <taxon>Bacteria</taxon>
        <taxon>Pseudomonadati</taxon>
        <taxon>Pseudomonadota</taxon>
        <taxon>Gammaproteobacteria</taxon>
        <taxon>Enterobacterales</taxon>
        <taxon>Enterobacteriaceae</taxon>
        <taxon>Escherichia</taxon>
    </lineage>
</organism>
<dbReference type="EMBL" id="JABFNF010000113">
    <property type="protein sequence ID" value="MBA1889404.1"/>
    <property type="molecule type" value="Genomic_DNA"/>
</dbReference>
<gene>
    <name evidence="3" type="ORF">HLX92_25040</name>
</gene>
<evidence type="ECO:0000256" key="1">
    <source>
        <dbReference type="SAM" id="MobiDB-lite"/>
    </source>
</evidence>
<dbReference type="Pfam" id="PF25792">
    <property type="entry name" value="BREX_BrxC_helical"/>
    <property type="match status" value="1"/>
</dbReference>
<evidence type="ECO:0000259" key="2">
    <source>
        <dbReference type="Pfam" id="PF25792"/>
    </source>
</evidence>
<feature type="region of interest" description="Disordered" evidence="1">
    <location>
        <begin position="235"/>
        <end position="266"/>
    </location>
</feature>
<feature type="non-terminal residue" evidence="3">
    <location>
        <position position="1"/>
    </location>
</feature>
<reference evidence="3 4" key="1">
    <citation type="submission" date="2020-05" db="EMBL/GenBank/DDBJ databases">
        <title>Epidemiological investigations into extended-spectrum beta-lactam resistant Escherichia coli ST457 carried by Australian Silver gulls identified clonal lineages that cause ExPEC disease.</title>
        <authorList>
            <person name="Nesporova K."/>
            <person name="Wyrsch E.R."/>
            <person name="Valcek A."/>
            <person name="Bitar I."/>
            <person name="Chaw K."/>
            <person name="Harris P."/>
            <person name="Hrabak J."/>
            <person name="Djordjevic S.P."/>
            <person name="Dolejska M."/>
        </authorList>
    </citation>
    <scope>NUCLEOTIDE SEQUENCE [LARGE SCALE GENOMIC DNA]</scope>
    <source>
        <strain evidence="3 4">CE1966</strain>
    </source>
</reference>
<dbReference type="InterPro" id="IPR058037">
    <property type="entry name" value="BREX_BrxC_helical"/>
</dbReference>
<sequence>TGSGEKELYELVRDELLAWNEKLKSFRTKSQTGHFPGKSQIDDGLALVAGILEQTSSFALITRFLEDADALEEFAEDFEDLDDFYNSQFQTWQALAGALNEKFKANRPALEKDSEALKALTELERIYNMPSPYEQLRHINPLIEQVAKVNSTLVEEKRTHALERVDLRIGRVKEALAEAHAPSELQNQALRPLQMCRQRIEETSSIPQIISEQTEAEGYEDEAYELLNGRELEQQTREEEAAKAGKAAPAPEPASEPVQPQPVAKRTVTINSTDAMAKSVTSGFIESEGVVVAFLAALREQLIAAVKAGDRVRIK</sequence>
<feature type="domain" description="Probable ATP-binding protein BrxC alpha-helical" evidence="2">
    <location>
        <begin position="3"/>
        <end position="107"/>
    </location>
</feature>
<evidence type="ECO:0000313" key="4">
    <source>
        <dbReference type="Proteomes" id="UP000523197"/>
    </source>
</evidence>
<accession>A0A8T3LHN8</accession>
<comment type="caution">
    <text evidence="3">The sequence shown here is derived from an EMBL/GenBank/DDBJ whole genome shotgun (WGS) entry which is preliminary data.</text>
</comment>
<dbReference type="Proteomes" id="UP000523197">
    <property type="component" value="Unassembled WGS sequence"/>
</dbReference>
<proteinExistence type="predicted"/>
<protein>
    <submittedName>
        <fullName evidence="3">BREX system P-loop protein BrxC</fullName>
    </submittedName>
</protein>
<feature type="compositionally biased region" description="Low complexity" evidence="1">
    <location>
        <begin position="244"/>
        <end position="264"/>
    </location>
</feature>
<name>A0A8T3LHN8_ECOLX</name>